<reference evidence="13 14" key="1">
    <citation type="submission" date="2021-02" db="EMBL/GenBank/DDBJ databases">
        <title>Alicyclobacillus curvatus sp. nov. and Alicyclobacillus mengziensis sp. nov., two acidophilic bacteria isolated from acid mine drainage.</title>
        <authorList>
            <person name="Huang Y."/>
        </authorList>
    </citation>
    <scope>NUCLEOTIDE SEQUENCE [LARGE SCALE GENOMIC DNA]</scope>
    <source>
        <strain evidence="13 14">S30H14</strain>
    </source>
</reference>
<name>A0A9X7Z679_9BACL</name>
<dbReference type="RefSeq" id="WP_206656449.1">
    <property type="nucleotide sequence ID" value="NZ_CP071182.1"/>
</dbReference>
<organism evidence="13 14">
    <name type="scientific">Alicyclobacillus mengziensis</name>
    <dbReference type="NCBI Taxonomy" id="2931921"/>
    <lineage>
        <taxon>Bacteria</taxon>
        <taxon>Bacillati</taxon>
        <taxon>Bacillota</taxon>
        <taxon>Bacilli</taxon>
        <taxon>Bacillales</taxon>
        <taxon>Alicyclobacillaceae</taxon>
        <taxon>Alicyclobacillus</taxon>
    </lineage>
</organism>
<dbReference type="InterPro" id="IPR038299">
    <property type="entry name" value="DAO_C_sf"/>
</dbReference>
<dbReference type="PRINTS" id="PR01001">
    <property type="entry name" value="FADG3PDH"/>
</dbReference>
<dbReference type="Pfam" id="PF01266">
    <property type="entry name" value="DAO"/>
    <property type="match status" value="1"/>
</dbReference>
<dbReference type="InterPro" id="IPR000447">
    <property type="entry name" value="G3P_DH_FAD-dep"/>
</dbReference>
<dbReference type="Gene3D" id="3.30.9.10">
    <property type="entry name" value="D-Amino Acid Oxidase, subunit A, domain 2"/>
    <property type="match status" value="1"/>
</dbReference>
<dbReference type="PANTHER" id="PTHR11985:SF35">
    <property type="entry name" value="ANAEROBIC GLYCEROL-3-PHOSPHATE DEHYDROGENASE SUBUNIT A"/>
    <property type="match status" value="1"/>
</dbReference>
<feature type="domain" description="Alpha-glycerophosphate oxidase C-terminal" evidence="12">
    <location>
        <begin position="413"/>
        <end position="548"/>
    </location>
</feature>
<dbReference type="Pfam" id="PF16901">
    <property type="entry name" value="DAO_C"/>
    <property type="match status" value="1"/>
</dbReference>
<evidence type="ECO:0000256" key="2">
    <source>
        <dbReference type="ARBA" id="ARBA00004977"/>
    </source>
</evidence>
<keyword evidence="7" id="KW-0319">Glycerol metabolism</keyword>
<keyword evidence="9" id="KW-0560">Oxidoreductase</keyword>
<evidence type="ECO:0000256" key="5">
    <source>
        <dbReference type="ARBA" id="ARBA00017956"/>
    </source>
</evidence>
<evidence type="ECO:0000256" key="3">
    <source>
        <dbReference type="ARBA" id="ARBA00007330"/>
    </source>
</evidence>
<evidence type="ECO:0000256" key="7">
    <source>
        <dbReference type="ARBA" id="ARBA00022798"/>
    </source>
</evidence>
<dbReference type="SUPFAM" id="SSF51905">
    <property type="entry name" value="FAD/NAD(P)-binding domain"/>
    <property type="match status" value="1"/>
</dbReference>
<keyword evidence="8" id="KW-0274">FAD</keyword>
<evidence type="ECO:0000256" key="8">
    <source>
        <dbReference type="ARBA" id="ARBA00022827"/>
    </source>
</evidence>
<evidence type="ECO:0000259" key="11">
    <source>
        <dbReference type="Pfam" id="PF01266"/>
    </source>
</evidence>
<protein>
    <recommendedName>
        <fullName evidence="5">Aerobic glycerol-3-phosphate dehydrogenase</fullName>
        <ecNumber evidence="4">1.1.5.3</ecNumber>
    </recommendedName>
</protein>
<dbReference type="GO" id="GO:0006071">
    <property type="term" value="P:glycerol metabolic process"/>
    <property type="evidence" value="ECO:0007669"/>
    <property type="project" value="UniProtKB-KW"/>
</dbReference>
<gene>
    <name evidence="13" type="ORF">JZ786_22195</name>
</gene>
<dbReference type="PANTHER" id="PTHR11985">
    <property type="entry name" value="GLYCEROL-3-PHOSPHATE DEHYDROGENASE"/>
    <property type="match status" value="1"/>
</dbReference>
<dbReference type="EC" id="1.1.5.3" evidence="4"/>
<dbReference type="Proteomes" id="UP000663505">
    <property type="component" value="Chromosome"/>
</dbReference>
<accession>A0A9X7Z679</accession>
<dbReference type="EMBL" id="CP071182">
    <property type="protein sequence ID" value="QSO47087.1"/>
    <property type="molecule type" value="Genomic_DNA"/>
</dbReference>
<evidence type="ECO:0000256" key="4">
    <source>
        <dbReference type="ARBA" id="ARBA00013029"/>
    </source>
</evidence>
<comment type="pathway">
    <text evidence="2">Polyol metabolism; glycerol degradation via glycerol kinase pathway; glycerone phosphate from sn-glycerol 3-phosphate (aerobic route): step 1/1.</text>
</comment>
<evidence type="ECO:0000256" key="9">
    <source>
        <dbReference type="ARBA" id="ARBA00023002"/>
    </source>
</evidence>
<comment type="catalytic activity">
    <reaction evidence="10">
        <text>a quinone + sn-glycerol 3-phosphate = dihydroxyacetone phosphate + a quinol</text>
        <dbReference type="Rhea" id="RHEA:18977"/>
        <dbReference type="ChEBI" id="CHEBI:24646"/>
        <dbReference type="ChEBI" id="CHEBI:57597"/>
        <dbReference type="ChEBI" id="CHEBI:57642"/>
        <dbReference type="ChEBI" id="CHEBI:132124"/>
        <dbReference type="EC" id="1.1.5.3"/>
    </reaction>
</comment>
<comment type="similarity">
    <text evidence="3">Belongs to the FAD-dependent glycerol-3-phosphate dehydrogenase family.</text>
</comment>
<evidence type="ECO:0000313" key="14">
    <source>
        <dbReference type="Proteomes" id="UP000663505"/>
    </source>
</evidence>
<dbReference type="AlphaFoldDB" id="A0A9X7Z679"/>
<dbReference type="InterPro" id="IPR036188">
    <property type="entry name" value="FAD/NAD-bd_sf"/>
</dbReference>
<sequence>MNNHERPVPAGNFSADSRHETISRMESETLDVLVIGGGITGAGILLDGVTRGMAIGLVEMQDFAAGTSSRSTKLVHGGLRYLKQFEVALVAEVGRERAIVYENAPHVTTPLWMLLPIVENGTYGKFLSRLGLYVYDRLARVKHDERRQILTKEQALDKEPLLRQDILKGAGYYVEYRTDDARLTLEIVKEAVERGALAINYTKVERLLYENGKIVGAQLVELISGQRFSVHAKKVINATGPWVDELRSEDGSKTGKTVHLTKGVHIVISQSRFPLHNPVYFDVPDGRMVFAIPRDGKTYVGTTDTDYTGDVKTPRTTAADRDYLIDAVNYMFPSIRLTAVDVESFWAGVRPLIQEEGKGPSEISRRDEVFVSPSGLITIAGGKLTGYRKMAEKVVSLAAKELFEETGDNFGPCQTEHIALSGGKFGGSDKMEHHYLSAQIREGLELGLTRASAEKLARRYGTNIPMLWDILRKAENDSSISANAEAQSELDKEVYASLVYGIKHEMVVTPSDFFIRRTGAMFFDVNWVRLWKEPVIAYMAAVNDWTDEVTERHRKQLDQQLAEATEVVLRE</sequence>
<dbReference type="InterPro" id="IPR006076">
    <property type="entry name" value="FAD-dep_OxRdtase"/>
</dbReference>
<evidence type="ECO:0000256" key="1">
    <source>
        <dbReference type="ARBA" id="ARBA00001974"/>
    </source>
</evidence>
<dbReference type="GO" id="GO:0004368">
    <property type="term" value="F:glycerol-3-phosphate dehydrogenase (quinone) activity"/>
    <property type="evidence" value="ECO:0007669"/>
    <property type="project" value="UniProtKB-EC"/>
</dbReference>
<keyword evidence="6" id="KW-0285">Flavoprotein</keyword>
<dbReference type="KEGG" id="afx:JZ786_22195"/>
<evidence type="ECO:0000256" key="6">
    <source>
        <dbReference type="ARBA" id="ARBA00022630"/>
    </source>
</evidence>
<evidence type="ECO:0000313" key="13">
    <source>
        <dbReference type="EMBL" id="QSO47087.1"/>
    </source>
</evidence>
<evidence type="ECO:0000259" key="12">
    <source>
        <dbReference type="Pfam" id="PF16901"/>
    </source>
</evidence>
<comment type="cofactor">
    <cofactor evidence="1">
        <name>FAD</name>
        <dbReference type="ChEBI" id="CHEBI:57692"/>
    </cofactor>
</comment>
<dbReference type="Gene3D" id="1.10.8.870">
    <property type="entry name" value="Alpha-glycerophosphate oxidase, cap domain"/>
    <property type="match status" value="1"/>
</dbReference>
<keyword evidence="14" id="KW-1185">Reference proteome</keyword>
<feature type="domain" description="FAD dependent oxidoreductase" evidence="11">
    <location>
        <begin position="31"/>
        <end position="357"/>
    </location>
</feature>
<evidence type="ECO:0000256" key="10">
    <source>
        <dbReference type="ARBA" id="ARBA00049055"/>
    </source>
</evidence>
<dbReference type="PROSITE" id="PS00978">
    <property type="entry name" value="FAD_G3PDH_2"/>
    <property type="match status" value="1"/>
</dbReference>
<dbReference type="Gene3D" id="3.50.50.60">
    <property type="entry name" value="FAD/NAD(P)-binding domain"/>
    <property type="match status" value="1"/>
</dbReference>
<dbReference type="InterPro" id="IPR031656">
    <property type="entry name" value="DAO_C"/>
</dbReference>
<dbReference type="GO" id="GO:0046168">
    <property type="term" value="P:glycerol-3-phosphate catabolic process"/>
    <property type="evidence" value="ECO:0007669"/>
    <property type="project" value="TreeGrafter"/>
</dbReference>
<proteinExistence type="inferred from homology"/>